<feature type="compositionally biased region" description="Basic and acidic residues" evidence="1">
    <location>
        <begin position="359"/>
        <end position="370"/>
    </location>
</feature>
<sequence length="546" mass="59243">MTIYEAVPNTDGQIITPVRKNPPILPEPRSSRTAPPPRRGIPVSRFRTPSRPISPPVHIPIPRASIPGTSSLQSKQTLVSENDPNEKLKLQEAAARRCRAVNSGAPNIPATIPRMLDQRGTTRRLDYVVSKEERASAEAGRKENVNKMSLSYIMGSQSTTQSLSYIPDVEKVVGNFEFGQSMGATDMLSFRAGRTLPPLPTGGAGYRRNHPHMMASSPFATPRCVPKVASLSLSNLEHAAVTTLASLNHRLDSNKSNSPSTFAPIHNPKTPAPTHQSLETSTRKRLSCLISTPTPVPNFKSPVSSKSELEPATKRICMESLLRPTPNPSSSTPRPASTPALITPRTQTIGLLMTQGPSHHKENLASDDNHGPSTPAPPSDVYPSPPVSPSYESSPTRSIPIPLVPRTPLPSRPTPAPEPQAQLLFFDHEAYSPLPLPSEPLPRSSSAPPISSRSSLSLSPSPHSRLLPRKNFACRVWKLHSPRSTINGASTLDPSNPPEYLVLIRSDDHSNPRQSSTSSTSDAGMGRWCGVMNGRDDMDEIRKLFQ</sequence>
<gene>
    <name evidence="2" type="ORF">DSL72_008338</name>
</gene>
<feature type="compositionally biased region" description="Low complexity" evidence="1">
    <location>
        <begin position="320"/>
        <end position="341"/>
    </location>
</feature>
<protein>
    <submittedName>
        <fullName evidence="2">Uncharacterized protein</fullName>
    </submittedName>
</protein>
<dbReference type="AlphaFoldDB" id="A0A8A3PJI9"/>
<evidence type="ECO:0000313" key="2">
    <source>
        <dbReference type="EMBL" id="QSZ35468.1"/>
    </source>
</evidence>
<feature type="compositionally biased region" description="Low complexity" evidence="1">
    <location>
        <begin position="441"/>
        <end position="464"/>
    </location>
</feature>
<feature type="region of interest" description="Disordered" evidence="1">
    <location>
        <begin position="434"/>
        <end position="464"/>
    </location>
</feature>
<name>A0A8A3PJI9_9HELO</name>
<feature type="compositionally biased region" description="Polar residues" evidence="1">
    <location>
        <begin position="485"/>
        <end position="494"/>
    </location>
</feature>
<feature type="region of interest" description="Disordered" evidence="1">
    <location>
        <begin position="1"/>
        <end position="82"/>
    </location>
</feature>
<dbReference type="Proteomes" id="UP000672032">
    <property type="component" value="Chromosome 5"/>
</dbReference>
<evidence type="ECO:0000256" key="1">
    <source>
        <dbReference type="SAM" id="MobiDB-lite"/>
    </source>
</evidence>
<organism evidence="2 3">
    <name type="scientific">Monilinia vaccinii-corymbosi</name>
    <dbReference type="NCBI Taxonomy" id="61207"/>
    <lineage>
        <taxon>Eukaryota</taxon>
        <taxon>Fungi</taxon>
        <taxon>Dikarya</taxon>
        <taxon>Ascomycota</taxon>
        <taxon>Pezizomycotina</taxon>
        <taxon>Leotiomycetes</taxon>
        <taxon>Helotiales</taxon>
        <taxon>Sclerotiniaceae</taxon>
        <taxon>Monilinia</taxon>
    </lineage>
</organism>
<feature type="compositionally biased region" description="Pro residues" evidence="1">
    <location>
        <begin position="402"/>
        <end position="418"/>
    </location>
</feature>
<feature type="region of interest" description="Disordered" evidence="1">
    <location>
        <begin position="357"/>
        <end position="419"/>
    </location>
</feature>
<feature type="region of interest" description="Disordered" evidence="1">
    <location>
        <begin position="485"/>
        <end position="531"/>
    </location>
</feature>
<dbReference type="EMBL" id="CP063409">
    <property type="protein sequence ID" value="QSZ35468.1"/>
    <property type="molecule type" value="Genomic_DNA"/>
</dbReference>
<keyword evidence="3" id="KW-1185">Reference proteome</keyword>
<proteinExistence type="predicted"/>
<feature type="compositionally biased region" description="Polar residues" evidence="1">
    <location>
        <begin position="67"/>
        <end position="82"/>
    </location>
</feature>
<feature type="compositionally biased region" description="Basic and acidic residues" evidence="1">
    <location>
        <begin position="307"/>
        <end position="317"/>
    </location>
</feature>
<dbReference type="OrthoDB" id="3558372at2759"/>
<accession>A0A8A3PJI9</accession>
<reference evidence="2" key="1">
    <citation type="submission" date="2020-10" db="EMBL/GenBank/DDBJ databases">
        <title>Genome Sequence of Monilinia vaccinii-corymbosi Sheds Light on Mummy Berry Disease Infection of Blueberry and Mating Type.</title>
        <authorList>
            <person name="Yow A.G."/>
            <person name="Zhang Y."/>
            <person name="Bansal K."/>
            <person name="Eacker S.M."/>
            <person name="Sullivan S."/>
            <person name="Liachko I."/>
            <person name="Cubeta M.A."/>
            <person name="Rollins J.A."/>
            <person name="Ashrafi H."/>
        </authorList>
    </citation>
    <scope>NUCLEOTIDE SEQUENCE</scope>
    <source>
        <strain evidence="2">RL-1</strain>
    </source>
</reference>
<evidence type="ECO:0000313" key="3">
    <source>
        <dbReference type="Proteomes" id="UP000672032"/>
    </source>
</evidence>
<feature type="region of interest" description="Disordered" evidence="1">
    <location>
        <begin position="251"/>
        <end position="342"/>
    </location>
</feature>
<feature type="compositionally biased region" description="Pro residues" evidence="1">
    <location>
        <begin position="374"/>
        <end position="388"/>
    </location>
</feature>